<evidence type="ECO:0000259" key="11">
    <source>
        <dbReference type="Pfam" id="PF02514"/>
    </source>
</evidence>
<reference evidence="13" key="1">
    <citation type="submission" date="2020-10" db="EMBL/GenBank/DDBJ databases">
        <title>Unveiling of a novel bifunctional photoreceptor, Dualchrome1, isolated from a cosmopolitan green alga.</title>
        <authorList>
            <person name="Suzuki S."/>
            <person name="Kawachi M."/>
        </authorList>
    </citation>
    <scope>NUCLEOTIDE SEQUENCE</scope>
    <source>
        <strain evidence="13">NIES 2893</strain>
    </source>
</reference>
<keyword evidence="7" id="KW-0149">Chlorophyll biosynthesis</keyword>
<dbReference type="GO" id="GO:0015995">
    <property type="term" value="P:chlorophyll biosynthetic process"/>
    <property type="evidence" value="ECO:0007669"/>
    <property type="project" value="UniProtKB-KW"/>
</dbReference>
<evidence type="ECO:0000256" key="8">
    <source>
        <dbReference type="ARBA" id="ARBA00023444"/>
    </source>
</evidence>
<sequence>MPAKIPGTRQPVTLNPNPEPFPQLTGATEFPGLRFSGTPEGSRPRIRLSINFSMPTSTSTSLRRMSVRSVKNACVRSRAHVYGAHVYGAASAHRAPHSSSAISWPTRTYASSSSASASSSSAASASSSESSSSPAEQFSAEILAMNPDDDDASADTSAQEEERLRLANEVSSMQTSLDDAYSNFFSTVDERINDEAAFKRLALEEDGETFSKIMQSAEAKPEWTAFQRDAASTRVLLDRARAKLEKHIQNADARQVLALAEDEDEEKEPTTTAAPAANVVLITGFESFNVSLYNSLNLPKSVSIKVFSDRDIESNPEAVESALAQANAVFMSLLFDYDQVEWLNARIKDIPTRLVFESALELMSSTRIGTFTMKPPKDGKKAGPPPAVKAILSKFGSNREEDKLVGYLSFLKIGPALLRFVPGEKARDLRNWLQIYAYWNQAGKHNVEQAFLTLAKEYLLDESSSQRLKPQKLIETPALGVYHPDYDKRYFTSLPDYMTWYRQQKPNAAKTVVGMLLYRKHVITNQPYIDQLIRRLECEDLLPVPVFINGVEAHTVVRDLFTTEHEIQQVGSSKLDQSKQIMVDAIVSTIGFPLVGGPAGTMEAGRQQDIASTILQSKNVPYVVAAPLLIQDMASWARDGIAGLQSVVLYSLPELDGAIDTVTLGGLVGDDIFLAEERVVALARRLKKWVSLRRKPESEKRIAVILYGFPPGVGATGTAALLNVPNSLDAMIARLADEGYQLSNDGDRSSLPTGESIVEVLRQLEGEVAAARGMGAASKAVEKAIGSSNTASAGGTVVSPSLLKEWLSFPESYGPTEWGPLPFLPSSDLMVRNMQSAWGDLRAYRGIKTAQDGSGFVVAGVQCGNVFFGVQPALGVEGDPMRLLFERDLTPHPQYAAFYKWLSEDYEADAVLHMGMHGTVEWLPGSPLGNTGYDSWSDTLLADLPNVYVYAANNPSESVVAKRRGYGTLVSYNVPPYGRSGLYAALTEARAVLTEYREAQGADVADVRLALREQIMQAIEKAGLTSDVPFPGDAEDVQSTSPELFDRYADDVYGYLSILEQRLFSSGLHTLGQKPTEGVLVSYLEAYFGDSLSTEAVAAVCAGKVEVGGESLAFPAEDEAKLREAIEIKQLLERTPEELDGVIRALNGEFVPPATGGDLLRDGPGVLPTGRNVHALDPYRMPSASATTRGGAVARAILAKHVADNDGVYPETVSVNLWGLDAIKTKGESVAVALELVGARAVAEGTGRVARFELIPLDELQPPGRPRVDVLCNMSGIFRDTFANVVSLLDDLFERAAAADEPEERNFIRKHARAMEAQGIERGTARLFSNPAGDYGSMVNERVGAGNWTSGDELGDTWVNRNSFSYGRGGERGEARPEVLNSLLATTDRVVQAIDSVEYGLTDIQEYYANTGALLSAARSAKAKSGADPSKVGCSIVETFGDDDPKELDETLRMEYRTRLLNPRWAEAMSEQGSGGAFEISQRFTAMVGWAGTAGFQDDFVYDQSFETYVADEAMREKLREANPEAFKNVVRRMLELHGRGFWDADDERIKELQELYSELDTEVEMMSAEITS</sequence>
<comment type="similarity">
    <text evidence="1">Belongs to the Mg-chelatase subunit H family.</text>
</comment>
<feature type="region of interest" description="Disordered" evidence="10">
    <location>
        <begin position="1"/>
        <end position="23"/>
    </location>
</feature>
<comment type="catalytic activity">
    <reaction evidence="9">
        <text>protoporphyrin IX + Mg(2+) + ATP + H2O = Mg-protoporphyrin IX + ADP + phosphate + 3 H(+)</text>
        <dbReference type="Rhea" id="RHEA:13961"/>
        <dbReference type="ChEBI" id="CHEBI:15377"/>
        <dbReference type="ChEBI" id="CHEBI:15378"/>
        <dbReference type="ChEBI" id="CHEBI:18420"/>
        <dbReference type="ChEBI" id="CHEBI:30616"/>
        <dbReference type="ChEBI" id="CHEBI:43474"/>
        <dbReference type="ChEBI" id="CHEBI:57306"/>
        <dbReference type="ChEBI" id="CHEBI:60492"/>
        <dbReference type="ChEBI" id="CHEBI:456216"/>
        <dbReference type="EC" id="6.6.1.1"/>
    </reaction>
</comment>
<dbReference type="PANTHER" id="PTHR44119:SF1">
    <property type="entry name" value="MAGNESIUM-CHELATASE SUBUNIT CHLH, CHLOROPLASTIC"/>
    <property type="match status" value="1"/>
</dbReference>
<feature type="domain" description="CobN/magnesium chelatase" evidence="11">
    <location>
        <begin position="436"/>
        <end position="1095"/>
    </location>
</feature>
<dbReference type="GO" id="GO:0015979">
    <property type="term" value="P:photosynthesis"/>
    <property type="evidence" value="ECO:0007669"/>
    <property type="project" value="UniProtKB-KW"/>
</dbReference>
<keyword evidence="6" id="KW-0067">ATP-binding</keyword>
<organism evidence="13 14">
    <name type="scientific">Pycnococcus provasolii</name>
    <dbReference type="NCBI Taxonomy" id="41880"/>
    <lineage>
        <taxon>Eukaryota</taxon>
        <taxon>Viridiplantae</taxon>
        <taxon>Chlorophyta</taxon>
        <taxon>Pseudoscourfieldiophyceae</taxon>
        <taxon>Pseudoscourfieldiales</taxon>
        <taxon>Pycnococcaceae</taxon>
        <taxon>Pycnococcus</taxon>
    </lineage>
</organism>
<feature type="compositionally biased region" description="Low complexity" evidence="10">
    <location>
        <begin position="117"/>
        <end position="133"/>
    </location>
</feature>
<comment type="pathway">
    <text evidence="8">Porphyrin-containing compound metabolism.</text>
</comment>
<protein>
    <recommendedName>
        <fullName evidence="2">magnesium chelatase</fullName>
        <ecNumber evidence="2">6.6.1.1</ecNumber>
    </recommendedName>
</protein>
<dbReference type="Pfam" id="PF02514">
    <property type="entry name" value="CobN-Mg_chel"/>
    <property type="match status" value="2"/>
</dbReference>
<proteinExistence type="inferred from homology"/>
<feature type="region of interest" description="Disordered" evidence="10">
    <location>
        <begin position="117"/>
        <end position="137"/>
    </location>
</feature>
<evidence type="ECO:0000256" key="6">
    <source>
        <dbReference type="ARBA" id="ARBA00022840"/>
    </source>
</evidence>
<dbReference type="EC" id="6.6.1.1" evidence="2"/>
<gene>
    <name evidence="13" type="ORF">PPROV_000870600</name>
</gene>
<evidence type="ECO:0000256" key="9">
    <source>
        <dbReference type="ARBA" id="ARBA00048693"/>
    </source>
</evidence>
<dbReference type="InterPro" id="IPR003672">
    <property type="entry name" value="CobN/Mg_chltase"/>
</dbReference>
<evidence type="ECO:0000256" key="1">
    <source>
        <dbReference type="ARBA" id="ARBA00010851"/>
    </source>
</evidence>
<comment type="caution">
    <text evidence="13">The sequence shown here is derived from an EMBL/GenBank/DDBJ whole genome shotgun (WGS) entry which is preliminary data.</text>
</comment>
<dbReference type="Proteomes" id="UP000660262">
    <property type="component" value="Unassembled WGS sequence"/>
</dbReference>
<dbReference type="GO" id="GO:0005524">
    <property type="term" value="F:ATP binding"/>
    <property type="evidence" value="ECO:0007669"/>
    <property type="project" value="UniProtKB-KW"/>
</dbReference>
<keyword evidence="14" id="KW-1185">Reference proteome</keyword>
<dbReference type="GO" id="GO:0016851">
    <property type="term" value="F:magnesium chelatase activity"/>
    <property type="evidence" value="ECO:0007669"/>
    <property type="project" value="UniProtKB-EC"/>
</dbReference>
<feature type="domain" description="Magnesium chelatase subunit H N-terminal" evidence="12">
    <location>
        <begin position="279"/>
        <end position="433"/>
    </location>
</feature>
<evidence type="ECO:0000256" key="3">
    <source>
        <dbReference type="ARBA" id="ARBA00022531"/>
    </source>
</evidence>
<evidence type="ECO:0000256" key="5">
    <source>
        <dbReference type="ARBA" id="ARBA00022741"/>
    </source>
</evidence>
<evidence type="ECO:0000256" key="10">
    <source>
        <dbReference type="SAM" id="MobiDB-lite"/>
    </source>
</evidence>
<accession>A0A830HTH1</accession>
<keyword evidence="4" id="KW-0436">Ligase</keyword>
<dbReference type="Pfam" id="PF11965">
    <property type="entry name" value="DUF3479"/>
    <property type="match status" value="1"/>
</dbReference>
<evidence type="ECO:0000313" key="14">
    <source>
        <dbReference type="Proteomes" id="UP000660262"/>
    </source>
</evidence>
<dbReference type="PANTHER" id="PTHR44119">
    <property type="entry name" value="MAGNESIUM-CHELATASE SUBUNIT CHLH, CHLOROPLASTIC"/>
    <property type="match status" value="1"/>
</dbReference>
<keyword evidence="3" id="KW-0602">Photosynthesis</keyword>
<dbReference type="OrthoDB" id="10252009at2759"/>
<evidence type="ECO:0000313" key="13">
    <source>
        <dbReference type="EMBL" id="GHP09973.1"/>
    </source>
</evidence>
<dbReference type="InterPro" id="IPR022571">
    <property type="entry name" value="Mg_chelatase_H_N"/>
</dbReference>
<evidence type="ECO:0000259" key="12">
    <source>
        <dbReference type="Pfam" id="PF11965"/>
    </source>
</evidence>
<evidence type="ECO:0000256" key="4">
    <source>
        <dbReference type="ARBA" id="ARBA00022598"/>
    </source>
</evidence>
<dbReference type="CDD" id="cd10150">
    <property type="entry name" value="CobN_like"/>
    <property type="match status" value="1"/>
</dbReference>
<evidence type="ECO:0000256" key="2">
    <source>
        <dbReference type="ARBA" id="ARBA00012825"/>
    </source>
</evidence>
<keyword evidence="5" id="KW-0547">Nucleotide-binding</keyword>
<evidence type="ECO:0000256" key="7">
    <source>
        <dbReference type="ARBA" id="ARBA00023171"/>
    </source>
</evidence>
<name>A0A830HTH1_9CHLO</name>
<feature type="domain" description="CobN/magnesium chelatase" evidence="11">
    <location>
        <begin position="1123"/>
        <end position="1549"/>
    </location>
</feature>
<dbReference type="EMBL" id="BNJQ01000027">
    <property type="protein sequence ID" value="GHP09973.1"/>
    <property type="molecule type" value="Genomic_DNA"/>
</dbReference>